<feature type="domain" description="MARVEL" evidence="8">
    <location>
        <begin position="31"/>
        <end position="174"/>
    </location>
</feature>
<evidence type="ECO:0000256" key="2">
    <source>
        <dbReference type="ARBA" id="ARBA00022692"/>
    </source>
</evidence>
<keyword evidence="4 5" id="KW-0472">Membrane</keyword>
<evidence type="ECO:0000256" key="4">
    <source>
        <dbReference type="ARBA" id="ARBA00023136"/>
    </source>
</evidence>
<keyword evidence="3 7" id="KW-1133">Transmembrane helix</keyword>
<dbReference type="PROSITE" id="PS51225">
    <property type="entry name" value="MARVEL"/>
    <property type="match status" value="1"/>
</dbReference>
<evidence type="ECO:0000313" key="10">
    <source>
        <dbReference type="Proteomes" id="UP000030759"/>
    </source>
</evidence>
<sequence length="206" mass="22238">MSAGGAAVPPPPNPAVSFPAPRVTLPVGPDILRTYSGAFVCLEIVLGGLVWILVASSNVPLPLLQGWVMFVSVTAFFFSLLFLGLFLSGMVTQIDANWNFLDFVYHFVVFVFYFGAFLLEAAATSLHDLQCNTTMTVRPLLNDNQYNVNVAATLGLISHVTQSIAQSPVVRTAGLTLDERRQRQSPPPSTPPTPPTPPLPSAPMRE</sequence>
<dbReference type="InterPro" id="IPR013295">
    <property type="entry name" value="MAL"/>
</dbReference>
<evidence type="ECO:0000256" key="3">
    <source>
        <dbReference type="ARBA" id="ARBA00022989"/>
    </source>
</evidence>
<dbReference type="PANTHER" id="PTHR22776:SF42">
    <property type="entry name" value="PROTEIN MAL2"/>
    <property type="match status" value="1"/>
</dbReference>
<evidence type="ECO:0000313" key="9">
    <source>
        <dbReference type="EMBL" id="ERE38662.1"/>
    </source>
</evidence>
<name>A0A061HUF6_CRIGR</name>
<feature type="region of interest" description="Disordered" evidence="6">
    <location>
        <begin position="177"/>
        <end position="206"/>
    </location>
</feature>
<comment type="subcellular location">
    <subcellularLocation>
        <location evidence="1">Membrane</location>
        <topology evidence="1">Multi-pass membrane protein</topology>
    </subcellularLocation>
</comment>
<feature type="compositionally biased region" description="Pro residues" evidence="6">
    <location>
        <begin position="185"/>
        <end position="206"/>
    </location>
</feature>
<organism evidence="9 10">
    <name type="scientific">Cricetulus griseus</name>
    <name type="common">Chinese hamster</name>
    <name type="synonym">Cricetulus barabensis griseus</name>
    <dbReference type="NCBI Taxonomy" id="10029"/>
    <lineage>
        <taxon>Eukaryota</taxon>
        <taxon>Metazoa</taxon>
        <taxon>Chordata</taxon>
        <taxon>Craniata</taxon>
        <taxon>Vertebrata</taxon>
        <taxon>Euteleostomi</taxon>
        <taxon>Mammalia</taxon>
        <taxon>Eutheria</taxon>
        <taxon>Euarchontoglires</taxon>
        <taxon>Glires</taxon>
        <taxon>Rodentia</taxon>
        <taxon>Myomorpha</taxon>
        <taxon>Muroidea</taxon>
        <taxon>Cricetidae</taxon>
        <taxon>Cricetinae</taxon>
        <taxon>Cricetulus</taxon>
    </lineage>
</organism>
<dbReference type="InterPro" id="IPR050578">
    <property type="entry name" value="MARVEL-CKLF_proteins"/>
</dbReference>
<gene>
    <name evidence="9" type="ORF">H671_21744</name>
</gene>
<dbReference type="EMBL" id="KE691439">
    <property type="protein sequence ID" value="ERE38662.1"/>
    <property type="molecule type" value="Genomic_DNA"/>
</dbReference>
<keyword evidence="2 5" id="KW-0812">Transmembrane</keyword>
<dbReference type="GO" id="GO:0019911">
    <property type="term" value="F:structural constituent of myelin sheath"/>
    <property type="evidence" value="ECO:0007669"/>
    <property type="project" value="TreeGrafter"/>
</dbReference>
<dbReference type="AlphaFoldDB" id="A0A061HUF6"/>
<protein>
    <submittedName>
        <fullName evidence="9">Myelin and lymphocyte protein-like isoform 1</fullName>
    </submittedName>
</protein>
<dbReference type="PANTHER" id="PTHR22776">
    <property type="entry name" value="MARVEL-CONTAINING POTENTIAL LIPID RAFT-ASSOCIATED PROTEIN"/>
    <property type="match status" value="1"/>
</dbReference>
<dbReference type="PRINTS" id="PR01884">
    <property type="entry name" value="MALPROTEIN"/>
</dbReference>
<evidence type="ECO:0000256" key="6">
    <source>
        <dbReference type="SAM" id="MobiDB-lite"/>
    </source>
</evidence>
<dbReference type="GO" id="GO:0042552">
    <property type="term" value="P:myelination"/>
    <property type="evidence" value="ECO:0007669"/>
    <property type="project" value="TreeGrafter"/>
</dbReference>
<feature type="transmembrane region" description="Helical" evidence="7">
    <location>
        <begin position="103"/>
        <end position="123"/>
    </location>
</feature>
<proteinExistence type="predicted"/>
<evidence type="ECO:0000256" key="7">
    <source>
        <dbReference type="SAM" id="Phobius"/>
    </source>
</evidence>
<dbReference type="GO" id="GO:0016020">
    <property type="term" value="C:membrane"/>
    <property type="evidence" value="ECO:0007669"/>
    <property type="project" value="UniProtKB-SubCell"/>
</dbReference>
<dbReference type="InterPro" id="IPR008253">
    <property type="entry name" value="Marvel"/>
</dbReference>
<dbReference type="Proteomes" id="UP000030759">
    <property type="component" value="Unassembled WGS sequence"/>
</dbReference>
<evidence type="ECO:0000259" key="8">
    <source>
        <dbReference type="PROSITE" id="PS51225"/>
    </source>
</evidence>
<feature type="transmembrane region" description="Helical" evidence="7">
    <location>
        <begin position="35"/>
        <end position="55"/>
    </location>
</feature>
<evidence type="ECO:0000256" key="5">
    <source>
        <dbReference type="PROSITE-ProRule" id="PRU00581"/>
    </source>
</evidence>
<reference evidence="10" key="1">
    <citation type="journal article" date="2013" name="Nat. Biotechnol.">
        <title>Chinese hamster genome sequenced from sorted chromosomes.</title>
        <authorList>
            <person name="Brinkrolf K."/>
            <person name="Rupp O."/>
            <person name="Laux H."/>
            <person name="Kollin F."/>
            <person name="Ernst W."/>
            <person name="Linke B."/>
            <person name="Kofler R."/>
            <person name="Romand S."/>
            <person name="Hesse F."/>
            <person name="Budach W.E."/>
            <person name="Galosy S."/>
            <person name="Muller D."/>
            <person name="Noll T."/>
            <person name="Wienberg J."/>
            <person name="Jostock T."/>
            <person name="Leonard M."/>
            <person name="Grillari J."/>
            <person name="Tauch A."/>
            <person name="Goesmann A."/>
            <person name="Helk B."/>
            <person name="Mott J.E."/>
            <person name="Puhler A."/>
            <person name="Borth N."/>
        </authorList>
    </citation>
    <scope>NUCLEOTIDE SEQUENCE [LARGE SCALE GENOMIC DNA]</scope>
    <source>
        <strain evidence="10">17A/GY</strain>
    </source>
</reference>
<accession>A0A061HUF6</accession>
<feature type="transmembrane region" description="Helical" evidence="7">
    <location>
        <begin position="67"/>
        <end position="91"/>
    </location>
</feature>
<evidence type="ECO:0000256" key="1">
    <source>
        <dbReference type="ARBA" id="ARBA00004141"/>
    </source>
</evidence>
<dbReference type="Pfam" id="PF01284">
    <property type="entry name" value="MARVEL"/>
    <property type="match status" value="1"/>
</dbReference>